<accession>A0A8T2SDG3</accession>
<evidence type="ECO:0000313" key="2">
    <source>
        <dbReference type="Proteomes" id="UP000825935"/>
    </source>
</evidence>
<reference evidence="1" key="1">
    <citation type="submission" date="2021-08" db="EMBL/GenBank/DDBJ databases">
        <title>WGS assembly of Ceratopteris richardii.</title>
        <authorList>
            <person name="Marchant D.B."/>
            <person name="Chen G."/>
            <person name="Jenkins J."/>
            <person name="Shu S."/>
            <person name="Leebens-Mack J."/>
            <person name="Grimwood J."/>
            <person name="Schmutz J."/>
            <person name="Soltis P."/>
            <person name="Soltis D."/>
            <person name="Chen Z.-H."/>
        </authorList>
    </citation>
    <scope>NUCLEOTIDE SEQUENCE</scope>
    <source>
        <strain evidence="1">Whitten #5841</strain>
        <tissue evidence="1">Leaf</tissue>
    </source>
</reference>
<protein>
    <submittedName>
        <fullName evidence="1">Uncharacterized protein</fullName>
    </submittedName>
</protein>
<dbReference type="Proteomes" id="UP000825935">
    <property type="component" value="Chromosome 21"/>
</dbReference>
<comment type="caution">
    <text evidence="1">The sequence shown here is derived from an EMBL/GenBank/DDBJ whole genome shotgun (WGS) entry which is preliminary data.</text>
</comment>
<proteinExistence type="predicted"/>
<sequence>MVPQALTPPSFNFETPQSEERVVFPSLSAGGESILLRLPLQSKLSFPPCTCCACIHARAMESAELTPIAAVFLSSRRFPHAAVRGRDFVDFFLHSADRMTCCGCKTSWALRSAKRSLVAQTPPPQVRSSSLPYVLVNDYYARACD</sequence>
<gene>
    <name evidence="1" type="ORF">KP509_21G061900</name>
</gene>
<name>A0A8T2SDG3_CERRI</name>
<organism evidence="1 2">
    <name type="scientific">Ceratopteris richardii</name>
    <name type="common">Triangle waterfern</name>
    <dbReference type="NCBI Taxonomy" id="49495"/>
    <lineage>
        <taxon>Eukaryota</taxon>
        <taxon>Viridiplantae</taxon>
        <taxon>Streptophyta</taxon>
        <taxon>Embryophyta</taxon>
        <taxon>Tracheophyta</taxon>
        <taxon>Polypodiopsida</taxon>
        <taxon>Polypodiidae</taxon>
        <taxon>Polypodiales</taxon>
        <taxon>Pteridineae</taxon>
        <taxon>Pteridaceae</taxon>
        <taxon>Parkerioideae</taxon>
        <taxon>Ceratopteris</taxon>
    </lineage>
</organism>
<dbReference type="AlphaFoldDB" id="A0A8T2SDG3"/>
<keyword evidence="2" id="KW-1185">Reference proteome</keyword>
<dbReference type="EMBL" id="CM035426">
    <property type="protein sequence ID" value="KAH7315714.1"/>
    <property type="molecule type" value="Genomic_DNA"/>
</dbReference>
<evidence type="ECO:0000313" key="1">
    <source>
        <dbReference type="EMBL" id="KAH7315714.1"/>
    </source>
</evidence>